<sequence length="54" mass="6444">MKLKVLEKCRCTGLCTNIDYLLFETKLCKFWLFGIDGHTFLYVRAGRRSWKKVL</sequence>
<accession>A0AA41XCS8</accession>
<dbReference type="Proteomes" id="UP001156102">
    <property type="component" value="Unassembled WGS sequence"/>
</dbReference>
<comment type="caution">
    <text evidence="1">The sequence shown here is derived from an EMBL/GenBank/DDBJ whole genome shotgun (WGS) entry which is preliminary data.</text>
</comment>
<gene>
    <name evidence="1" type="ORF">NK662_14335</name>
</gene>
<evidence type="ECO:0000313" key="1">
    <source>
        <dbReference type="EMBL" id="MCP8969706.1"/>
    </source>
</evidence>
<protein>
    <submittedName>
        <fullName evidence="1">Uncharacterized protein</fullName>
    </submittedName>
</protein>
<reference evidence="1" key="1">
    <citation type="submission" date="2022-07" db="EMBL/GenBank/DDBJ databases">
        <authorList>
            <person name="Li W.-J."/>
            <person name="Deng Q.-Q."/>
        </authorList>
    </citation>
    <scope>NUCLEOTIDE SEQUENCE</scope>
    <source>
        <strain evidence="1">SYSU M60031</strain>
    </source>
</reference>
<dbReference type="RefSeq" id="WP_254759627.1">
    <property type="nucleotide sequence ID" value="NZ_JANCLT010000007.1"/>
</dbReference>
<dbReference type="EMBL" id="JANCLT010000007">
    <property type="protein sequence ID" value="MCP8969706.1"/>
    <property type="molecule type" value="Genomic_DNA"/>
</dbReference>
<dbReference type="AlphaFoldDB" id="A0AA41XCS8"/>
<proteinExistence type="predicted"/>
<name>A0AA41XCS8_9BACI</name>
<evidence type="ECO:0000313" key="2">
    <source>
        <dbReference type="Proteomes" id="UP001156102"/>
    </source>
</evidence>
<keyword evidence="2" id="KW-1185">Reference proteome</keyword>
<organism evidence="1 2">
    <name type="scientific">Ectobacillus ponti</name>
    <dbReference type="NCBI Taxonomy" id="2961894"/>
    <lineage>
        <taxon>Bacteria</taxon>
        <taxon>Bacillati</taxon>
        <taxon>Bacillota</taxon>
        <taxon>Bacilli</taxon>
        <taxon>Bacillales</taxon>
        <taxon>Bacillaceae</taxon>
        <taxon>Ectobacillus</taxon>
    </lineage>
</organism>